<keyword evidence="7" id="KW-1185">Reference proteome</keyword>
<dbReference type="Pfam" id="PF00144">
    <property type="entry name" value="Beta-lactamase"/>
    <property type="match status" value="1"/>
</dbReference>
<dbReference type="GO" id="GO:0016787">
    <property type="term" value="F:hydrolase activity"/>
    <property type="evidence" value="ECO:0007669"/>
    <property type="project" value="UniProtKB-KW"/>
</dbReference>
<comment type="caution">
    <text evidence="4">The sequence shown here is derived from an EMBL/GenBank/DDBJ whole genome shotgun (WGS) entry which is preliminary data.</text>
</comment>
<evidence type="ECO:0000313" key="7">
    <source>
        <dbReference type="Proteomes" id="UP000245217"/>
    </source>
</evidence>
<evidence type="ECO:0000256" key="1">
    <source>
        <dbReference type="ARBA" id="ARBA00022801"/>
    </source>
</evidence>
<evidence type="ECO:0000259" key="3">
    <source>
        <dbReference type="Pfam" id="PF00144"/>
    </source>
</evidence>
<dbReference type="InterPro" id="IPR012338">
    <property type="entry name" value="Beta-lactam/transpept-like"/>
</dbReference>
<reference evidence="6 7" key="2">
    <citation type="submission" date="2018-05" db="EMBL/GenBank/DDBJ databases">
        <title>Ignatzschineria dubaiensis sp. nov., isolated from necrotic foot tissues of dromedaries (Camelus dromedarius) and associated maggots in Dubai, United Arab Emirates.</title>
        <authorList>
            <person name="Tsang C.C."/>
            <person name="Tang J.Y.M."/>
            <person name="Fong J.Y.H."/>
            <person name="Kinne J."/>
            <person name="Lee H.H."/>
            <person name="Joseph M."/>
            <person name="Jose S."/>
            <person name="Schuster R.K."/>
            <person name="Tang Y."/>
            <person name="Sivakumar S."/>
            <person name="Chen J.H.K."/>
            <person name="Teng J.L.L."/>
            <person name="Lau S.K.P."/>
            <person name="Wernery U."/>
            <person name="Woo P.C.Y."/>
        </authorList>
    </citation>
    <scope>NUCLEOTIDE SEQUENCE [LARGE SCALE GENOMIC DNA]</scope>
    <source>
        <strain evidence="6">UAE-HKU57</strain>
        <strain evidence="7">UAE-HKU58</strain>
    </source>
</reference>
<evidence type="ECO:0000313" key="4">
    <source>
        <dbReference type="EMBL" id="PWD87105.1"/>
    </source>
</evidence>
<feature type="compositionally biased region" description="Basic and acidic residues" evidence="2">
    <location>
        <begin position="1"/>
        <end position="17"/>
    </location>
</feature>
<dbReference type="PANTHER" id="PTHR43283">
    <property type="entry name" value="BETA-LACTAMASE-RELATED"/>
    <property type="match status" value="1"/>
</dbReference>
<dbReference type="EMBL" id="QEWW01000002">
    <property type="protein sequence ID" value="PWD87105.1"/>
    <property type="molecule type" value="Genomic_DNA"/>
</dbReference>
<dbReference type="PANTHER" id="PTHR43283:SF11">
    <property type="entry name" value="BETA-LACTAMASE-RELATED DOMAIN-CONTAINING PROTEIN"/>
    <property type="match status" value="1"/>
</dbReference>
<dbReference type="AlphaFoldDB" id="A0A2U2AS56"/>
<evidence type="ECO:0000313" key="5">
    <source>
        <dbReference type="EMBL" id="PWD94079.1"/>
    </source>
</evidence>
<proteinExistence type="predicted"/>
<sequence length="424" mass="47797">MGVKNDKSEANDGKADNEGISGGEEMGQVMALIEESLERGFPGGQLLVEYRGEIVYDLAFGSTQLVDITIDSESPFSKMAVIRGEPVTKETRFDIASLTKIFATTYLFQYYYQQDPALLERHVASFFPPDQWHYPVIVGSIPLKALLSHHAGFEPNPLFYDPHYSEALYSQDRSQFAEKLLQAPLINKPESVGLYSDVDFMLLTFILEKIGGRSIEAQLEDLFWKPLGLTHIGFNPRAKGISPQEIAATERHGNSRDHTVDFPNMRRYMLQGEVQDEKAFHCMAGVSGHAGLFSNSDDLYRLFQLMQEENAIFSYQTQQYFLTPPYQDLTFALGYRLNGPDMGYMFGDYAGKGEKPAFGHTGWTGALSTYDPKEKLMIIYLTNRKNTPVIDPECNPHLFYGDRLPAGQYRNMIKAIYTDLGITG</sequence>
<evidence type="ECO:0000313" key="6">
    <source>
        <dbReference type="Proteomes" id="UP000245059"/>
    </source>
</evidence>
<dbReference type="InterPro" id="IPR001466">
    <property type="entry name" value="Beta-lactam-related"/>
</dbReference>
<dbReference type="OrthoDB" id="119951at2"/>
<feature type="region of interest" description="Disordered" evidence="2">
    <location>
        <begin position="1"/>
        <end position="22"/>
    </location>
</feature>
<name>A0A2U2AS56_9GAMM</name>
<dbReference type="InterPro" id="IPR050789">
    <property type="entry name" value="Diverse_Enzym_Activities"/>
</dbReference>
<dbReference type="Gene3D" id="3.40.710.10">
    <property type="entry name" value="DD-peptidase/beta-lactamase superfamily"/>
    <property type="match status" value="1"/>
</dbReference>
<evidence type="ECO:0000256" key="2">
    <source>
        <dbReference type="SAM" id="MobiDB-lite"/>
    </source>
</evidence>
<dbReference type="RefSeq" id="WP_109200697.1">
    <property type="nucleotide sequence ID" value="NZ_QEWS01000001.1"/>
</dbReference>
<dbReference type="Proteomes" id="UP000245217">
    <property type="component" value="Unassembled WGS sequence"/>
</dbReference>
<accession>A0A2U2AS56</accession>
<organism evidence="4 6">
    <name type="scientific">Ignatzschineria cameli</name>
    <dbReference type="NCBI Taxonomy" id="2182793"/>
    <lineage>
        <taxon>Bacteria</taxon>
        <taxon>Pseudomonadati</taxon>
        <taxon>Pseudomonadota</taxon>
        <taxon>Gammaproteobacteria</taxon>
        <taxon>Cardiobacteriales</taxon>
        <taxon>Ignatzschineriaceae</taxon>
        <taxon>Ignatzschineria</taxon>
    </lineage>
</organism>
<gene>
    <name evidence="4" type="ORF">DC077_04680</name>
    <name evidence="5" type="ORF">DC078_00570</name>
</gene>
<feature type="domain" description="Beta-lactamase-related" evidence="3">
    <location>
        <begin position="31"/>
        <end position="396"/>
    </location>
</feature>
<reference evidence="4" key="1">
    <citation type="journal article" date="2018" name="Genome Announc.">
        <title>Ignatzschineria cameli sp. nov., isolated from necrotic foot tissue of dromedaries (Camelus dromedarius) and associated maggots (Wohlfahrtia species) in Dubai.</title>
        <authorList>
            <person name="Tsang C.C."/>
            <person name="Tang J.Y."/>
            <person name="Fong J.Y."/>
            <person name="Kinne J."/>
            <person name="Lee H.H."/>
            <person name="Joseph M."/>
            <person name="Jose S."/>
            <person name="Schuster R.K."/>
            <person name="Tang Y."/>
            <person name="Sivakumar S."/>
            <person name="Chen J.H."/>
            <person name="Teng J.L."/>
            <person name="Lau S.K."/>
            <person name="Wernery U."/>
            <person name="Woo P.C."/>
        </authorList>
    </citation>
    <scope>NUCLEOTIDE SEQUENCE</scope>
    <source>
        <strain evidence="4">UAE-HKU57</strain>
        <strain evidence="5">UAE-HKU58</strain>
    </source>
</reference>
<protein>
    <recommendedName>
        <fullName evidence="3">Beta-lactamase-related domain-containing protein</fullName>
    </recommendedName>
</protein>
<dbReference type="Proteomes" id="UP000245059">
    <property type="component" value="Unassembled WGS sequence"/>
</dbReference>
<dbReference type="EMBL" id="QEWV01000001">
    <property type="protein sequence ID" value="PWD94079.1"/>
    <property type="molecule type" value="Genomic_DNA"/>
</dbReference>
<keyword evidence="1" id="KW-0378">Hydrolase</keyword>
<dbReference type="SUPFAM" id="SSF56601">
    <property type="entry name" value="beta-lactamase/transpeptidase-like"/>
    <property type="match status" value="1"/>
</dbReference>